<dbReference type="GO" id="GO:0016791">
    <property type="term" value="F:phosphatase activity"/>
    <property type="evidence" value="ECO:0007669"/>
    <property type="project" value="TreeGrafter"/>
</dbReference>
<dbReference type="GO" id="GO:0005737">
    <property type="term" value="C:cytoplasm"/>
    <property type="evidence" value="ECO:0007669"/>
    <property type="project" value="TreeGrafter"/>
</dbReference>
<evidence type="ECO:0000313" key="2">
    <source>
        <dbReference type="Proteomes" id="UP000521379"/>
    </source>
</evidence>
<reference evidence="1 2" key="1">
    <citation type="submission" date="2020-02" db="EMBL/GenBank/DDBJ databases">
        <authorList>
            <person name="Sun Q."/>
        </authorList>
    </citation>
    <scope>NUCLEOTIDE SEQUENCE [LARGE SCALE GENOMIC DNA]</scope>
    <source>
        <strain evidence="1 2">YIM 13062</strain>
    </source>
</reference>
<dbReference type="Gene3D" id="3.40.50.1240">
    <property type="entry name" value="Phosphoglycerate mutase-like"/>
    <property type="match status" value="1"/>
</dbReference>
<dbReference type="PANTHER" id="PTHR48100:SF51">
    <property type="entry name" value="PHOSPHOGLYCERATE MUTASE"/>
    <property type="match status" value="1"/>
</dbReference>
<dbReference type="Pfam" id="PF00300">
    <property type="entry name" value="His_Phos_1"/>
    <property type="match status" value="1"/>
</dbReference>
<accession>A0A846U9J6</accession>
<dbReference type="InterPro" id="IPR013078">
    <property type="entry name" value="His_Pase_superF_clade-1"/>
</dbReference>
<dbReference type="SMART" id="SM00855">
    <property type="entry name" value="PGAM"/>
    <property type="match status" value="1"/>
</dbReference>
<dbReference type="InterPro" id="IPR029033">
    <property type="entry name" value="His_PPase_superfam"/>
</dbReference>
<proteinExistence type="predicted"/>
<dbReference type="SUPFAM" id="SSF53254">
    <property type="entry name" value="Phosphoglycerate mutase-like"/>
    <property type="match status" value="1"/>
</dbReference>
<dbReference type="PANTHER" id="PTHR48100">
    <property type="entry name" value="BROAD-SPECIFICITY PHOSPHATASE YOR283W-RELATED"/>
    <property type="match status" value="1"/>
</dbReference>
<protein>
    <submittedName>
        <fullName evidence="1">Histidine phosphatase family protein</fullName>
    </submittedName>
</protein>
<dbReference type="Proteomes" id="UP000521379">
    <property type="component" value="Unassembled WGS sequence"/>
</dbReference>
<dbReference type="CDD" id="cd07067">
    <property type="entry name" value="HP_PGM_like"/>
    <property type="match status" value="1"/>
</dbReference>
<comment type="caution">
    <text evidence="1">The sequence shown here is derived from an EMBL/GenBank/DDBJ whole genome shotgun (WGS) entry which is preliminary data.</text>
</comment>
<dbReference type="EMBL" id="JAAVUN010000019">
    <property type="protein sequence ID" value="NKE10216.1"/>
    <property type="molecule type" value="Genomic_DNA"/>
</dbReference>
<dbReference type="AlphaFoldDB" id="A0A846U9J6"/>
<dbReference type="InterPro" id="IPR050275">
    <property type="entry name" value="PGM_Phosphatase"/>
</dbReference>
<keyword evidence="2" id="KW-1185">Reference proteome</keyword>
<evidence type="ECO:0000313" key="1">
    <source>
        <dbReference type="EMBL" id="NKE10216.1"/>
    </source>
</evidence>
<gene>
    <name evidence="1" type="ORF">GTW58_09790</name>
</gene>
<sequence>MSSLNAPSSATVHLLRHGQVHNPDRIVYGRLPDFHLSDLGHQMAEVAGQALAQRREQGAKLVYLAASPLTRTLETAAPVSRELELEIHPDERLIEPKNHFEGLHVNGSQLARVAHWPYMVNPLRPSWGETYRSQVARMAEVVVEAARRAVEIGGDGAEAVLVSHQLPIWMARRSAEGKFLPHDPRARQCNLASLTSMVFDDVHAGLPPRVVYSEPAAHLYPGINQLPGS</sequence>
<dbReference type="RefSeq" id="WP_047689200.1">
    <property type="nucleotide sequence ID" value="NZ_JAAVUN010000019.1"/>
</dbReference>
<organism evidence="1 2">
    <name type="scientific">Kocuria subflava</name>
    <dbReference type="NCBI Taxonomy" id="1736139"/>
    <lineage>
        <taxon>Bacteria</taxon>
        <taxon>Bacillati</taxon>
        <taxon>Actinomycetota</taxon>
        <taxon>Actinomycetes</taxon>
        <taxon>Micrococcales</taxon>
        <taxon>Micrococcaceae</taxon>
        <taxon>Kocuria</taxon>
    </lineage>
</organism>
<name>A0A846U9J6_9MICC</name>